<dbReference type="Proteomes" id="UP000708208">
    <property type="component" value="Unassembled WGS sequence"/>
</dbReference>
<keyword evidence="5" id="KW-1185">Reference proteome</keyword>
<proteinExistence type="predicted"/>
<feature type="active site" description="Tele-phosphohistidine intermediate" evidence="2">
    <location>
        <position position="9"/>
    </location>
</feature>
<dbReference type="GO" id="GO:0043456">
    <property type="term" value="P:regulation of pentose-phosphate shunt"/>
    <property type="evidence" value="ECO:0007669"/>
    <property type="project" value="TreeGrafter"/>
</dbReference>
<comment type="caution">
    <text evidence="4">The sequence shown here is derived from an EMBL/GenBank/DDBJ whole genome shotgun (WGS) entry which is preliminary data.</text>
</comment>
<dbReference type="InterPro" id="IPR013078">
    <property type="entry name" value="His_Pase_superF_clade-1"/>
</dbReference>
<dbReference type="CDD" id="cd07067">
    <property type="entry name" value="HP_PGM_like"/>
    <property type="match status" value="1"/>
</dbReference>
<evidence type="ECO:0000256" key="3">
    <source>
        <dbReference type="PIRSR" id="PIRSR613078-2"/>
    </source>
</evidence>
<dbReference type="PANTHER" id="PTHR46517">
    <property type="entry name" value="FRUCTOSE-2,6-BISPHOSPHATASE TIGAR"/>
    <property type="match status" value="1"/>
</dbReference>
<dbReference type="GO" id="GO:0045820">
    <property type="term" value="P:negative regulation of glycolytic process"/>
    <property type="evidence" value="ECO:0007669"/>
    <property type="project" value="TreeGrafter"/>
</dbReference>
<evidence type="ECO:0008006" key="6">
    <source>
        <dbReference type="Google" id="ProtNLM"/>
    </source>
</evidence>
<dbReference type="PANTHER" id="PTHR46517:SF1">
    <property type="entry name" value="FRUCTOSE-2,6-BISPHOSPHATASE TIGAR"/>
    <property type="match status" value="1"/>
</dbReference>
<organism evidence="4 5">
    <name type="scientific">Allacma fusca</name>
    <dbReference type="NCBI Taxonomy" id="39272"/>
    <lineage>
        <taxon>Eukaryota</taxon>
        <taxon>Metazoa</taxon>
        <taxon>Ecdysozoa</taxon>
        <taxon>Arthropoda</taxon>
        <taxon>Hexapoda</taxon>
        <taxon>Collembola</taxon>
        <taxon>Symphypleona</taxon>
        <taxon>Sminthuridae</taxon>
        <taxon>Allacma</taxon>
    </lineage>
</organism>
<feature type="binding site" evidence="3">
    <location>
        <begin position="8"/>
        <end position="15"/>
    </location>
    <ligand>
        <name>substrate</name>
    </ligand>
</feature>
<evidence type="ECO:0000313" key="5">
    <source>
        <dbReference type="Proteomes" id="UP000708208"/>
    </source>
</evidence>
<dbReference type="EMBL" id="CAJVCH010399119">
    <property type="protein sequence ID" value="CAG7817635.1"/>
    <property type="molecule type" value="Genomic_DNA"/>
</dbReference>
<feature type="active site" description="Proton donor/acceptor" evidence="2">
    <location>
        <position position="87"/>
    </location>
</feature>
<dbReference type="SMART" id="SM00855">
    <property type="entry name" value="PGAM"/>
    <property type="match status" value="1"/>
</dbReference>
<evidence type="ECO:0000256" key="1">
    <source>
        <dbReference type="ARBA" id="ARBA00022801"/>
    </source>
</evidence>
<protein>
    <recommendedName>
        <fullName evidence="6">Phosphoglycerate mutase</fullName>
    </recommendedName>
</protein>
<name>A0A8J2KMC3_9HEXA</name>
<dbReference type="GO" id="GO:0004331">
    <property type="term" value="F:fructose-2,6-bisphosphate 2-phosphatase activity"/>
    <property type="evidence" value="ECO:0007669"/>
    <property type="project" value="TreeGrafter"/>
</dbReference>
<evidence type="ECO:0000256" key="2">
    <source>
        <dbReference type="PIRSR" id="PIRSR613078-1"/>
    </source>
</evidence>
<gene>
    <name evidence="4" type="ORF">AFUS01_LOCUS28189</name>
</gene>
<feature type="binding site" evidence="3">
    <location>
        <position position="58"/>
    </location>
    <ligand>
        <name>substrate</name>
    </ligand>
</feature>
<dbReference type="AlphaFoldDB" id="A0A8J2KMC3"/>
<accession>A0A8J2KMC3</accession>
<dbReference type="OrthoDB" id="354304at2759"/>
<keyword evidence="1" id="KW-0378">Hydrolase</keyword>
<reference evidence="4" key="1">
    <citation type="submission" date="2021-06" db="EMBL/GenBank/DDBJ databases">
        <authorList>
            <person name="Hodson N. C."/>
            <person name="Mongue J. A."/>
            <person name="Jaron S. K."/>
        </authorList>
    </citation>
    <scope>NUCLEOTIDE SEQUENCE</scope>
</reference>
<evidence type="ECO:0000313" key="4">
    <source>
        <dbReference type="EMBL" id="CAG7817635.1"/>
    </source>
</evidence>
<dbReference type="Pfam" id="PF00300">
    <property type="entry name" value="His_Phos_1"/>
    <property type="match status" value="1"/>
</dbReference>
<dbReference type="InterPro" id="IPR051695">
    <property type="entry name" value="Phosphoglycerate_Mutase"/>
</dbReference>
<dbReference type="GO" id="GO:0005829">
    <property type="term" value="C:cytosol"/>
    <property type="evidence" value="ECO:0007669"/>
    <property type="project" value="TreeGrafter"/>
</dbReference>
<sequence length="270" mass="30963">MSLIYFVRHGESIGNTQLKNLTPDENVLSETGVLQAKQLGAHLKNVVFTHVFSSPYIRAISTAQHILSESKTLYRDDVIVGDSDIRERYLGIYEQKSTKELAHAFKSTGVDFDWTPEGGETRHEVELRIESFLQRVGNIVDTGSERKTILVVTHAALMIHLWCYLLERKEKYKLTNWKSDFLKVSKNTNYFLLAVEKLEGTAQPRPVPFRMVFLIIHSNCVFVYCKISFRINSLAIPFKHAAFTDPYDRSNWAGTSTKTRKIGNFDGRRI</sequence>